<evidence type="ECO:0000313" key="4">
    <source>
        <dbReference type="EMBL" id="TMQ63112.1"/>
    </source>
</evidence>
<evidence type="ECO:0000256" key="1">
    <source>
        <dbReference type="ARBA" id="ARBA00004370"/>
    </source>
</evidence>
<reference evidence="4 5" key="1">
    <citation type="journal article" date="2019" name="Nat. Microbiol.">
        <title>Mediterranean grassland soil C-N compound turnover is dependent on rainfall and depth, and is mediated by genomically divergent microorganisms.</title>
        <authorList>
            <person name="Diamond S."/>
            <person name="Andeer P.F."/>
            <person name="Li Z."/>
            <person name="Crits-Christoph A."/>
            <person name="Burstein D."/>
            <person name="Anantharaman K."/>
            <person name="Lane K.R."/>
            <person name="Thomas B.C."/>
            <person name="Pan C."/>
            <person name="Northen T.R."/>
            <person name="Banfield J.F."/>
        </authorList>
    </citation>
    <scope>NUCLEOTIDE SEQUENCE [LARGE SCALE GENOMIC DNA]</scope>
    <source>
        <strain evidence="4">WS_9</strain>
    </source>
</reference>
<accession>A0A538THL2</accession>
<evidence type="ECO:0000259" key="3">
    <source>
        <dbReference type="Pfam" id="PF01103"/>
    </source>
</evidence>
<dbReference type="InterPro" id="IPR000184">
    <property type="entry name" value="Bac_surfAg_D15"/>
</dbReference>
<organism evidence="4 5">
    <name type="scientific">Eiseniibacteriota bacterium</name>
    <dbReference type="NCBI Taxonomy" id="2212470"/>
    <lineage>
        <taxon>Bacteria</taxon>
        <taxon>Candidatus Eiseniibacteriota</taxon>
    </lineage>
</organism>
<feature type="domain" description="Bacterial surface antigen (D15)" evidence="3">
    <location>
        <begin position="283"/>
        <end position="438"/>
    </location>
</feature>
<keyword evidence="2" id="KW-0472">Membrane</keyword>
<evidence type="ECO:0000256" key="2">
    <source>
        <dbReference type="ARBA" id="ARBA00023136"/>
    </source>
</evidence>
<protein>
    <recommendedName>
        <fullName evidence="3">Bacterial surface antigen (D15) domain-containing protein</fullName>
    </recommendedName>
</protein>
<dbReference type="AlphaFoldDB" id="A0A538THL2"/>
<name>A0A538THL2_UNCEI</name>
<dbReference type="Gene3D" id="2.40.160.50">
    <property type="entry name" value="membrane protein fhac: a member of the omp85/tpsb transporter family"/>
    <property type="match status" value="1"/>
</dbReference>
<dbReference type="Proteomes" id="UP000317691">
    <property type="component" value="Unassembled WGS sequence"/>
</dbReference>
<evidence type="ECO:0000313" key="5">
    <source>
        <dbReference type="Proteomes" id="UP000317691"/>
    </source>
</evidence>
<sequence>MSSRIARRVHFRRGILGAALLLVLTIFASGADPAHAEAYWDSLPAAADSSDSTHAIFRDPPMPVAEAIFYWPVRVAGEPIVLLASGLGETVEFLDGKRVIRRVSKLLAPRRGPFGVVPDFQAGGLSGFGGGLSIEHDAFFRKGNLLRLRGSGTTHGDTRLSLGTRFPLGEGEYLEFGTGYRVRGNARYFGIGPDSKGRDESFYRQELFWGGAGLRQALGAHVFWEAALLYSSVGAGEPREDTEPSISTKFAGALPAGFGEHSYGVSGGLQLVHDDEGGTGRTTKGGTRRVRVERFESTDKRDVGLWSYRAELQQFMTLWHPYRVLALRGYGSWLDPTGGDVIPFQRLLVNDTPDVLRGYRSFRFRDRGLVAFNSEYRFPISMKQFPGRAGLDLYPLADYGQVFDDAKQVGFNNMKFSYGLGLRVESGNGLVARLEWARSKEETTLLLRADQIFQFMKRGLLYGRDPIPSR</sequence>
<gene>
    <name evidence="4" type="ORF">E6K79_10720</name>
</gene>
<proteinExistence type="predicted"/>
<dbReference type="Pfam" id="PF01103">
    <property type="entry name" value="Omp85"/>
    <property type="match status" value="1"/>
</dbReference>
<comment type="caution">
    <text evidence="4">The sequence shown here is derived from an EMBL/GenBank/DDBJ whole genome shotgun (WGS) entry which is preliminary data.</text>
</comment>
<dbReference type="EMBL" id="VBOZ01000033">
    <property type="protein sequence ID" value="TMQ63112.1"/>
    <property type="molecule type" value="Genomic_DNA"/>
</dbReference>
<dbReference type="GO" id="GO:0019867">
    <property type="term" value="C:outer membrane"/>
    <property type="evidence" value="ECO:0007669"/>
    <property type="project" value="InterPro"/>
</dbReference>
<comment type="subcellular location">
    <subcellularLocation>
        <location evidence="1">Membrane</location>
    </subcellularLocation>
</comment>